<evidence type="ECO:0000256" key="1">
    <source>
        <dbReference type="SAM" id="MobiDB-lite"/>
    </source>
</evidence>
<comment type="caution">
    <text evidence="2">The sequence shown here is derived from an EMBL/GenBank/DDBJ whole genome shotgun (WGS) entry which is preliminary data.</text>
</comment>
<feature type="non-terminal residue" evidence="2">
    <location>
        <position position="1"/>
    </location>
</feature>
<name>T1CGS1_9ZZZZ</name>
<dbReference type="AlphaFoldDB" id="T1CGS1"/>
<proteinExistence type="predicted"/>
<gene>
    <name evidence="2" type="ORF">B1B_06181</name>
</gene>
<accession>T1CGS1</accession>
<dbReference type="EMBL" id="AUZY01003933">
    <property type="protein sequence ID" value="EQD66320.1"/>
    <property type="molecule type" value="Genomic_DNA"/>
</dbReference>
<organism evidence="2">
    <name type="scientific">mine drainage metagenome</name>
    <dbReference type="NCBI Taxonomy" id="410659"/>
    <lineage>
        <taxon>unclassified sequences</taxon>
        <taxon>metagenomes</taxon>
        <taxon>ecological metagenomes</taxon>
    </lineage>
</organism>
<protein>
    <submittedName>
        <fullName evidence="2">Transposase IS4 family protein</fullName>
    </submittedName>
</protein>
<feature type="compositionally biased region" description="Basic residues" evidence="1">
    <location>
        <begin position="63"/>
        <end position="72"/>
    </location>
</feature>
<feature type="region of interest" description="Disordered" evidence="1">
    <location>
        <begin position="23"/>
        <end position="50"/>
    </location>
</feature>
<feature type="region of interest" description="Disordered" evidence="1">
    <location>
        <begin position="63"/>
        <end position="92"/>
    </location>
</feature>
<sequence>ILADNGYLSQSNVEQCEAARIEPFDRPRGAAPTHLTWKQRFAPAPKSPPVSATALEKMAYRLHTPRGKKLYGLRKQTPEPAKSQGEHPRSGR</sequence>
<reference evidence="2" key="2">
    <citation type="journal article" date="2014" name="ISME J.">
        <title>Microbial stratification in low pH oxic and suboxic macroscopic growths along an acid mine drainage.</title>
        <authorList>
            <person name="Mendez-Garcia C."/>
            <person name="Mesa V."/>
            <person name="Sprenger R.R."/>
            <person name="Richter M."/>
            <person name="Diez M.S."/>
            <person name="Solano J."/>
            <person name="Bargiela R."/>
            <person name="Golyshina O.V."/>
            <person name="Manteca A."/>
            <person name="Ramos J.L."/>
            <person name="Gallego J.R."/>
            <person name="Llorente I."/>
            <person name="Martins Dos Santos V.A."/>
            <person name="Jensen O.N."/>
            <person name="Pelaez A.I."/>
            <person name="Sanchez J."/>
            <person name="Ferrer M."/>
        </authorList>
    </citation>
    <scope>NUCLEOTIDE SEQUENCE</scope>
</reference>
<reference evidence="2" key="1">
    <citation type="submission" date="2013-08" db="EMBL/GenBank/DDBJ databases">
        <authorList>
            <person name="Mendez C."/>
            <person name="Richter M."/>
            <person name="Ferrer M."/>
            <person name="Sanchez J."/>
        </authorList>
    </citation>
    <scope>NUCLEOTIDE SEQUENCE</scope>
</reference>
<evidence type="ECO:0000313" key="2">
    <source>
        <dbReference type="EMBL" id="EQD66320.1"/>
    </source>
</evidence>